<reference evidence="2" key="1">
    <citation type="submission" date="2011-11" db="EMBL/GenBank/DDBJ databases">
        <title>Complete sequence of Paenibacillus terrae HPL-003.</title>
        <authorList>
            <person name="Shin S.H."/>
            <person name="Kim S."/>
            <person name="Kim J.Y."/>
        </authorList>
    </citation>
    <scope>NUCLEOTIDE SEQUENCE [LARGE SCALE GENOMIC DNA]</scope>
    <source>
        <strain evidence="2">HPL-003</strain>
    </source>
</reference>
<dbReference type="eggNOG" id="ENOG50333BI">
    <property type="taxonomic scope" value="Bacteria"/>
</dbReference>
<name>G7VUG2_PAETH</name>
<reference key="2">
    <citation type="submission" date="2011-11" db="EMBL/GenBank/DDBJ databases">
        <authorList>
            <person name="Shin S.H."/>
            <person name="Kim S."/>
            <person name="Kim J.Y."/>
        </authorList>
    </citation>
    <scope>NUCLEOTIDE SEQUENCE</scope>
    <source>
        <strain>HPL-003</strain>
    </source>
</reference>
<dbReference type="KEGG" id="pta:HPL003_00875"/>
<dbReference type="EMBL" id="CP003107">
    <property type="protein sequence ID" value="AET56959.1"/>
    <property type="molecule type" value="Genomic_DNA"/>
</dbReference>
<dbReference type="SUPFAM" id="SSF88659">
    <property type="entry name" value="Sigma3 and sigma4 domains of RNA polymerase sigma factors"/>
    <property type="match status" value="1"/>
</dbReference>
<dbReference type="STRING" id="985665.HPL003_00875"/>
<evidence type="ECO:0000313" key="1">
    <source>
        <dbReference type="EMBL" id="AET56959.1"/>
    </source>
</evidence>
<sequence length="121" mass="14146">MMNQSQLTLVEQYRKKLYRIAWRIQYRARVQTNHEFVMEKNEAVATPSFTDSANSKIYTLQLINSLPSEIGKAIIFDLYILDKTEAQIARELKLSQQAVNKWKKKMLRQLSQMLSSSNCSN</sequence>
<dbReference type="HOGENOM" id="CLU_155743_0_0_9"/>
<proteinExistence type="predicted"/>
<accession>G7VUG2</accession>
<protein>
    <recommendedName>
        <fullName evidence="3">RNA polymerase sigma factor 70 region 4 type 2 domain-containing protein</fullName>
    </recommendedName>
</protein>
<evidence type="ECO:0000313" key="2">
    <source>
        <dbReference type="Proteomes" id="UP000005876"/>
    </source>
</evidence>
<dbReference type="InterPro" id="IPR013324">
    <property type="entry name" value="RNA_pol_sigma_r3/r4-like"/>
</dbReference>
<evidence type="ECO:0008006" key="3">
    <source>
        <dbReference type="Google" id="ProtNLM"/>
    </source>
</evidence>
<gene>
    <name evidence="1" type="ordered locus">HPL003_00875</name>
</gene>
<reference evidence="1 2" key="3">
    <citation type="journal article" date="2012" name="J. Bacteriol.">
        <title>Genome Sequence of Paenibacillus terrae HPL-003, a Xylanase-Producing Bacterium Isolated from Soil Found in Forest Residue.</title>
        <authorList>
            <person name="Shin S.H."/>
            <person name="Kim S."/>
            <person name="Kim J.Y."/>
            <person name="Song H.Y."/>
            <person name="Cho S.J."/>
            <person name="Kim D.R."/>
            <person name="Lee K.I."/>
            <person name="Lim H.K."/>
            <person name="Park N.J."/>
            <person name="Hwang I.T."/>
            <person name="Yang K.S."/>
        </authorList>
    </citation>
    <scope>NUCLEOTIDE SEQUENCE [LARGE SCALE GENOMIC DNA]</scope>
    <source>
        <strain evidence="1 2">HPL-003</strain>
    </source>
</reference>
<dbReference type="AlphaFoldDB" id="G7VUG2"/>
<organism evidence="1 2">
    <name type="scientific">Paenibacillus terrae (strain HPL-003)</name>
    <dbReference type="NCBI Taxonomy" id="985665"/>
    <lineage>
        <taxon>Bacteria</taxon>
        <taxon>Bacillati</taxon>
        <taxon>Bacillota</taxon>
        <taxon>Bacilli</taxon>
        <taxon>Bacillales</taxon>
        <taxon>Paenibacillaceae</taxon>
        <taxon>Paenibacillus</taxon>
    </lineage>
</organism>
<dbReference type="Proteomes" id="UP000005876">
    <property type="component" value="Chromosome"/>
</dbReference>